<accession>A0A9P6Y8G1</accession>
<keyword evidence="3" id="KW-1185">Reference proteome</keyword>
<gene>
    <name evidence="2" type="ORF">G6F50_014155</name>
</gene>
<name>A0A9P6Y8G1_9FUNG</name>
<reference evidence="2 3" key="1">
    <citation type="journal article" date="2020" name="Microb. Genom.">
        <title>Genetic diversity of clinical and environmental Mucorales isolates obtained from an investigation of mucormycosis cases among solid organ transplant recipients.</title>
        <authorList>
            <person name="Nguyen M.H."/>
            <person name="Kaul D."/>
            <person name="Muto C."/>
            <person name="Cheng S.J."/>
            <person name="Richter R.A."/>
            <person name="Bruno V.M."/>
            <person name="Liu G."/>
            <person name="Beyhan S."/>
            <person name="Sundermann A.J."/>
            <person name="Mounaud S."/>
            <person name="Pasculle A.W."/>
            <person name="Nierman W.C."/>
            <person name="Driscoll E."/>
            <person name="Cumbie R."/>
            <person name="Clancy C.J."/>
            <person name="Dupont C.L."/>
        </authorList>
    </citation>
    <scope>NUCLEOTIDE SEQUENCE [LARGE SCALE GENOMIC DNA]</scope>
    <source>
        <strain evidence="2 3">GL24</strain>
    </source>
</reference>
<proteinExistence type="predicted"/>
<sequence>MMSGGDSSIVSPADRIRPPRVAVRKLDGAFGPLHERVVHVLLHQRRAHRDGAVGQALGAGDDVWLDAEEGRREGAVDAPERADHLIENQQDAVLGRDLAQLFQVALGRDQHARGAGHRFDDDGGDGGGVMQRDDAFQLVGQVGAPGGLALGVGVLFQVMGMRQVVYGGQQRAGERLTPRSRPIRRVRWPSPRARW</sequence>
<evidence type="ECO:0000256" key="1">
    <source>
        <dbReference type="SAM" id="MobiDB-lite"/>
    </source>
</evidence>
<organism evidence="2 3">
    <name type="scientific">Rhizopus delemar</name>
    <dbReference type="NCBI Taxonomy" id="936053"/>
    <lineage>
        <taxon>Eukaryota</taxon>
        <taxon>Fungi</taxon>
        <taxon>Fungi incertae sedis</taxon>
        <taxon>Mucoromycota</taxon>
        <taxon>Mucoromycotina</taxon>
        <taxon>Mucoromycetes</taxon>
        <taxon>Mucorales</taxon>
        <taxon>Mucorineae</taxon>
        <taxon>Rhizopodaceae</taxon>
        <taxon>Rhizopus</taxon>
    </lineage>
</organism>
<dbReference type="Proteomes" id="UP000740926">
    <property type="component" value="Unassembled WGS sequence"/>
</dbReference>
<feature type="region of interest" description="Disordered" evidence="1">
    <location>
        <begin position="169"/>
        <end position="195"/>
    </location>
</feature>
<evidence type="ECO:0000313" key="2">
    <source>
        <dbReference type="EMBL" id="KAG1542023.1"/>
    </source>
</evidence>
<protein>
    <submittedName>
        <fullName evidence="2">Uncharacterized protein</fullName>
    </submittedName>
</protein>
<comment type="caution">
    <text evidence="2">The sequence shown here is derived from an EMBL/GenBank/DDBJ whole genome shotgun (WGS) entry which is preliminary data.</text>
</comment>
<dbReference type="EMBL" id="JAANIU010006412">
    <property type="protein sequence ID" value="KAG1542023.1"/>
    <property type="molecule type" value="Genomic_DNA"/>
</dbReference>
<dbReference type="AlphaFoldDB" id="A0A9P6Y8G1"/>
<feature type="compositionally biased region" description="Basic residues" evidence="1">
    <location>
        <begin position="181"/>
        <end position="195"/>
    </location>
</feature>
<evidence type="ECO:0000313" key="3">
    <source>
        <dbReference type="Proteomes" id="UP000740926"/>
    </source>
</evidence>